<evidence type="ECO:0000256" key="2">
    <source>
        <dbReference type="ARBA" id="ARBA00023125"/>
    </source>
</evidence>
<dbReference type="CDD" id="cd01185">
    <property type="entry name" value="INTN1_C_like"/>
    <property type="match status" value="1"/>
</dbReference>
<dbReference type="Pfam" id="PF17293">
    <property type="entry name" value="Arm-DNA-bind_5"/>
    <property type="match status" value="1"/>
</dbReference>
<dbReference type="Gene3D" id="1.10.443.10">
    <property type="entry name" value="Intergrase catalytic core"/>
    <property type="match status" value="1"/>
</dbReference>
<name>A0A7G8PXQ3_9FLAO</name>
<dbReference type="GO" id="GO:0003677">
    <property type="term" value="F:DNA binding"/>
    <property type="evidence" value="ECO:0007669"/>
    <property type="project" value="UniProtKB-KW"/>
</dbReference>
<dbReference type="PANTHER" id="PTHR30349:SF64">
    <property type="entry name" value="PROPHAGE INTEGRASE INTD-RELATED"/>
    <property type="match status" value="1"/>
</dbReference>
<evidence type="ECO:0000256" key="1">
    <source>
        <dbReference type="ARBA" id="ARBA00008857"/>
    </source>
</evidence>
<evidence type="ECO:0000313" key="6">
    <source>
        <dbReference type="Proteomes" id="UP000515514"/>
    </source>
</evidence>
<keyword evidence="2" id="KW-0238">DNA-binding</keyword>
<dbReference type="InterPro" id="IPR002104">
    <property type="entry name" value="Integrase_catalytic"/>
</dbReference>
<dbReference type="InterPro" id="IPR010998">
    <property type="entry name" value="Integrase_recombinase_N"/>
</dbReference>
<dbReference type="GO" id="GO:0015074">
    <property type="term" value="P:DNA integration"/>
    <property type="evidence" value="ECO:0007669"/>
    <property type="project" value="InterPro"/>
</dbReference>
<organism evidence="5 6">
    <name type="scientific">Constantimarinum furrinae</name>
    <dbReference type="NCBI Taxonomy" id="2562285"/>
    <lineage>
        <taxon>Bacteria</taxon>
        <taxon>Pseudomonadati</taxon>
        <taxon>Bacteroidota</taxon>
        <taxon>Flavobacteriia</taxon>
        <taxon>Flavobacteriales</taxon>
        <taxon>Flavobacteriaceae</taxon>
        <taxon>Altibacter/Constantimarinum group</taxon>
        <taxon>Constantimarinum</taxon>
    </lineage>
</organism>
<dbReference type="SUPFAM" id="SSF56349">
    <property type="entry name" value="DNA breaking-rejoining enzymes"/>
    <property type="match status" value="1"/>
</dbReference>
<evidence type="ECO:0000313" key="5">
    <source>
        <dbReference type="EMBL" id="QNJ99119.1"/>
    </source>
</evidence>
<evidence type="ECO:0000256" key="3">
    <source>
        <dbReference type="ARBA" id="ARBA00023172"/>
    </source>
</evidence>
<reference evidence="5 6" key="1">
    <citation type="submission" date="2020-04" db="EMBL/GenBank/DDBJ databases">
        <title>Genome sequence of Altibacter aquimarinus strain ALE3EI.</title>
        <authorList>
            <person name="Oh H.-M."/>
            <person name="Jang D."/>
        </authorList>
    </citation>
    <scope>NUCLEOTIDE SEQUENCE [LARGE SCALE GENOMIC DNA]</scope>
    <source>
        <strain evidence="5 6">ALE3EI</strain>
    </source>
</reference>
<dbReference type="Proteomes" id="UP000515514">
    <property type="component" value="Chromosome"/>
</dbReference>
<feature type="domain" description="Tyr recombinase" evidence="4">
    <location>
        <begin position="223"/>
        <end position="410"/>
    </location>
</feature>
<dbReference type="PROSITE" id="PS51898">
    <property type="entry name" value="TYR_RECOMBINASE"/>
    <property type="match status" value="1"/>
</dbReference>
<proteinExistence type="inferred from homology"/>
<dbReference type="InterPro" id="IPR011010">
    <property type="entry name" value="DNA_brk_join_enz"/>
</dbReference>
<dbReference type="InterPro" id="IPR025269">
    <property type="entry name" value="SAM-like_dom"/>
</dbReference>
<dbReference type="InterPro" id="IPR035386">
    <property type="entry name" value="Arm-DNA-bind_5"/>
</dbReference>
<dbReference type="Pfam" id="PF00589">
    <property type="entry name" value="Phage_integrase"/>
    <property type="match status" value="1"/>
</dbReference>
<dbReference type="GO" id="GO:0006310">
    <property type="term" value="P:DNA recombination"/>
    <property type="evidence" value="ECO:0007669"/>
    <property type="project" value="UniProtKB-KW"/>
</dbReference>
<dbReference type="InterPro" id="IPR050090">
    <property type="entry name" value="Tyrosine_recombinase_XerCD"/>
</dbReference>
<keyword evidence="3" id="KW-0233">DNA recombination</keyword>
<dbReference type="PANTHER" id="PTHR30349">
    <property type="entry name" value="PHAGE INTEGRASE-RELATED"/>
    <property type="match status" value="1"/>
</dbReference>
<sequence length="410" mass="48013">MNYSYTFNLKEPNSNKETLIYIRARIKDENKYLKYSTGEKIHPKFWDSKTQFPKRISGRSAQAVGINSIIAQITRYGEAFQLICTRLEADETSLTVGRIKAELNYLFKRTKSSPGSFLNVFNDFIQEKRDLAKITKGTIQRYINIKQILEDFSDHAHYKLTFGSITNEFYVKFVSYSRKELRHKNNTLGRNIGFIKTFMNWAANKKLHRNFDFKNFEKTSSETDEVALSMTELEELFQFDFKNKRLEQVRDVFVFGCTTGMRYSDYSRIGKENIRNGQIVINTVKQKSNLGIPLNKYSTTILEKYDYALPLISAQKFREYIKEACKKAGFNESIIKTSFIGNERIEETIPKYRMISTHTARRTFITLSLEKGMRPDIVMSITGHKSYSSFKKYIKLSKKIREDEMSKAWN</sequence>
<dbReference type="RefSeq" id="WP_186989346.1">
    <property type="nucleotide sequence ID" value="NZ_CP052909.1"/>
</dbReference>
<dbReference type="EMBL" id="CP052909">
    <property type="protein sequence ID" value="QNJ99119.1"/>
    <property type="molecule type" value="Genomic_DNA"/>
</dbReference>
<dbReference type="InterPro" id="IPR013762">
    <property type="entry name" value="Integrase-like_cat_sf"/>
</dbReference>
<dbReference type="Gene3D" id="1.10.150.130">
    <property type="match status" value="1"/>
</dbReference>
<evidence type="ECO:0000259" key="4">
    <source>
        <dbReference type="PROSITE" id="PS51898"/>
    </source>
</evidence>
<dbReference type="Pfam" id="PF13102">
    <property type="entry name" value="Phage_int_SAM_5"/>
    <property type="match status" value="1"/>
</dbReference>
<keyword evidence="6" id="KW-1185">Reference proteome</keyword>
<gene>
    <name evidence="5" type="ORF">ALE3EI_2589</name>
</gene>
<protein>
    <recommendedName>
        <fullName evidence="4">Tyr recombinase domain-containing protein</fullName>
    </recommendedName>
</protein>
<dbReference type="AlphaFoldDB" id="A0A7G8PXQ3"/>
<accession>A0A7G8PXQ3</accession>
<comment type="similarity">
    <text evidence="1">Belongs to the 'phage' integrase family.</text>
</comment>
<dbReference type="KEGG" id="alti:ALE3EI_2589"/>